<feature type="region of interest" description="Disordered" evidence="1">
    <location>
        <begin position="19"/>
        <end position="251"/>
    </location>
</feature>
<feature type="compositionally biased region" description="Basic and acidic residues" evidence="1">
    <location>
        <begin position="22"/>
        <end position="39"/>
    </location>
</feature>
<evidence type="ECO:0000313" key="3">
    <source>
        <dbReference type="Proteomes" id="UP000053259"/>
    </source>
</evidence>
<reference evidence="2 3" key="1">
    <citation type="submission" date="2015-01" db="EMBL/GenBank/DDBJ databases">
        <title>The Genome Sequence of Ochroconis gallopava CBS43764.</title>
        <authorList>
            <consortium name="The Broad Institute Genomics Platform"/>
            <person name="Cuomo C."/>
            <person name="de Hoog S."/>
            <person name="Gorbushina A."/>
            <person name="Stielow B."/>
            <person name="Teixiera M."/>
            <person name="Abouelleil A."/>
            <person name="Chapman S.B."/>
            <person name="Priest M."/>
            <person name="Young S.K."/>
            <person name="Wortman J."/>
            <person name="Nusbaum C."/>
            <person name="Birren B."/>
        </authorList>
    </citation>
    <scope>NUCLEOTIDE SEQUENCE [LARGE SCALE GENOMIC DNA]</scope>
    <source>
        <strain evidence="2 3">CBS 43764</strain>
    </source>
</reference>
<dbReference type="GeneID" id="27313383"/>
<organism evidence="2 3">
    <name type="scientific">Verruconis gallopava</name>
    <dbReference type="NCBI Taxonomy" id="253628"/>
    <lineage>
        <taxon>Eukaryota</taxon>
        <taxon>Fungi</taxon>
        <taxon>Dikarya</taxon>
        <taxon>Ascomycota</taxon>
        <taxon>Pezizomycotina</taxon>
        <taxon>Dothideomycetes</taxon>
        <taxon>Pleosporomycetidae</taxon>
        <taxon>Venturiales</taxon>
        <taxon>Sympoventuriaceae</taxon>
        <taxon>Verruconis</taxon>
    </lineage>
</organism>
<feature type="compositionally biased region" description="Polar residues" evidence="1">
    <location>
        <begin position="115"/>
        <end position="129"/>
    </location>
</feature>
<dbReference type="VEuPathDB" id="FungiDB:PV09_05410"/>
<dbReference type="PRINTS" id="PR01217">
    <property type="entry name" value="PRICHEXTENSN"/>
</dbReference>
<dbReference type="AlphaFoldDB" id="A0A0D2A8U9"/>
<accession>A0A0D2A8U9</accession>
<name>A0A0D2A8U9_9PEZI</name>
<dbReference type="Proteomes" id="UP000053259">
    <property type="component" value="Unassembled WGS sequence"/>
</dbReference>
<evidence type="ECO:0000256" key="1">
    <source>
        <dbReference type="SAM" id="MobiDB-lite"/>
    </source>
</evidence>
<feature type="compositionally biased region" description="Pro residues" evidence="1">
    <location>
        <begin position="138"/>
        <end position="149"/>
    </location>
</feature>
<feature type="compositionally biased region" description="Basic residues" evidence="1">
    <location>
        <begin position="40"/>
        <end position="53"/>
    </location>
</feature>
<keyword evidence="3" id="KW-1185">Reference proteome</keyword>
<evidence type="ECO:0000313" key="2">
    <source>
        <dbReference type="EMBL" id="KIW03183.1"/>
    </source>
</evidence>
<sequence>MVLLGGLEVLAAGYLVHQHHKNKEERRRLEQEEWEAERRRAARRHERRSGRRDKRSESVPPNEYRPSKDTKYTCCSPPPTKSRPASRPAPGQYWIPQGPPPPFQYVPRPAAPQPGFQSQQPLRTTQSMSPLPQKAQPYFPPPPTVPVASPPHQAATPAGPSTSPVSYDLPEDAYEMSGGEVPEQYLYSNTHTPELRSSSPPLGERPPARSGQRRARSTSRVRFEVPWGENGEMVQVPTGEIPSSPPPPYRP</sequence>
<dbReference type="EMBL" id="KN847545">
    <property type="protein sequence ID" value="KIW03183.1"/>
    <property type="molecule type" value="Genomic_DNA"/>
</dbReference>
<dbReference type="STRING" id="253628.A0A0D2A8U9"/>
<dbReference type="RefSeq" id="XP_016213052.1">
    <property type="nucleotide sequence ID" value="XM_016358913.1"/>
</dbReference>
<dbReference type="InParanoid" id="A0A0D2A8U9"/>
<feature type="compositionally biased region" description="Pro residues" evidence="1">
    <location>
        <begin position="97"/>
        <end position="112"/>
    </location>
</feature>
<protein>
    <submittedName>
        <fullName evidence="2">Uncharacterized protein</fullName>
    </submittedName>
</protein>
<feature type="compositionally biased region" description="Polar residues" evidence="1">
    <location>
        <begin position="186"/>
        <end position="200"/>
    </location>
</feature>
<dbReference type="HOGENOM" id="CLU_1046477_0_0_1"/>
<proteinExistence type="predicted"/>
<gene>
    <name evidence="2" type="ORF">PV09_05410</name>
</gene>